<keyword evidence="6" id="KW-0812">Transmembrane</keyword>
<evidence type="ECO:0000256" key="5">
    <source>
        <dbReference type="ARBA" id="ARBA00023180"/>
    </source>
</evidence>
<evidence type="ECO:0000313" key="7">
    <source>
        <dbReference type="Proteomes" id="UP000504609"/>
    </source>
</evidence>
<comment type="subcellular location">
    <subcellularLocation>
        <location evidence="1">Membrane</location>
        <topology evidence="1">Single-pass type II membrane protein</topology>
    </subcellularLocation>
</comment>
<name>A0A6J1FGG3_CUCMO</name>
<dbReference type="Pfam" id="PF02485">
    <property type="entry name" value="Branch"/>
    <property type="match status" value="1"/>
</dbReference>
<keyword evidence="7" id="KW-1185">Reference proteome</keyword>
<organism evidence="7 8">
    <name type="scientific">Cucurbita moschata</name>
    <name type="common">Winter crookneck squash</name>
    <name type="synonym">Cucurbita pepo var. moschata</name>
    <dbReference type="NCBI Taxonomy" id="3662"/>
    <lineage>
        <taxon>Eukaryota</taxon>
        <taxon>Viridiplantae</taxon>
        <taxon>Streptophyta</taxon>
        <taxon>Embryophyta</taxon>
        <taxon>Tracheophyta</taxon>
        <taxon>Spermatophyta</taxon>
        <taxon>Magnoliopsida</taxon>
        <taxon>eudicotyledons</taxon>
        <taxon>Gunneridae</taxon>
        <taxon>Pentapetalae</taxon>
        <taxon>rosids</taxon>
        <taxon>fabids</taxon>
        <taxon>Cucurbitales</taxon>
        <taxon>Cucurbitaceae</taxon>
        <taxon>Cucurbiteae</taxon>
        <taxon>Cucurbita</taxon>
    </lineage>
</organism>
<keyword evidence="6" id="KW-1133">Transmembrane helix</keyword>
<feature type="transmembrane region" description="Helical" evidence="6">
    <location>
        <begin position="30"/>
        <end position="50"/>
    </location>
</feature>
<evidence type="ECO:0000256" key="3">
    <source>
        <dbReference type="ARBA" id="ARBA00022679"/>
    </source>
</evidence>
<evidence type="ECO:0000256" key="6">
    <source>
        <dbReference type="SAM" id="Phobius"/>
    </source>
</evidence>
<accession>A0A6J1FGG3</accession>
<dbReference type="InterPro" id="IPR003406">
    <property type="entry name" value="Glyco_trans_14"/>
</dbReference>
<dbReference type="KEGG" id="cmos:111443684"/>
<keyword evidence="4 6" id="KW-0472">Membrane</keyword>
<evidence type="ECO:0000256" key="4">
    <source>
        <dbReference type="ARBA" id="ARBA00023136"/>
    </source>
</evidence>
<protein>
    <submittedName>
        <fullName evidence="8">Uncharacterized protein LOC111443684</fullName>
    </submittedName>
</protein>
<dbReference type="InterPro" id="IPR044174">
    <property type="entry name" value="BC10-like"/>
</dbReference>
<dbReference type="Proteomes" id="UP000504609">
    <property type="component" value="Unplaced"/>
</dbReference>
<dbReference type="GeneID" id="111443684"/>
<dbReference type="GO" id="GO:0016757">
    <property type="term" value="F:glycosyltransferase activity"/>
    <property type="evidence" value="ECO:0007669"/>
    <property type="project" value="UniProtKB-KW"/>
</dbReference>
<reference evidence="8" key="1">
    <citation type="submission" date="2025-08" db="UniProtKB">
        <authorList>
            <consortium name="RefSeq"/>
        </authorList>
    </citation>
    <scope>IDENTIFICATION</scope>
    <source>
        <tissue evidence="8">Young leaves</tissue>
    </source>
</reference>
<gene>
    <name evidence="8" type="primary">LOC111443684</name>
</gene>
<evidence type="ECO:0000256" key="1">
    <source>
        <dbReference type="ARBA" id="ARBA00004606"/>
    </source>
</evidence>
<evidence type="ECO:0000313" key="8">
    <source>
        <dbReference type="RefSeq" id="XP_022937380.1"/>
    </source>
</evidence>
<sequence>MQSKVLLLEEGKDPAHMSRINQPKPLPLRLLQLFMSFLVLCVAFSVLSLYTIRHFGIESAVTTVKSNFLPCLRESNISLGQWIKAPGDLMHSMTDEELFWRASFSPRIKNYPYERVPKIAFMFLTKGPLPLAPLWDRFLSGHQRLFSIYVHSLPSFKPNISRASAFHGRQILSQVAEWGRMSICDAEKRLLANALLDVNNEWFLLLSESCIPLYNFSVTYNYLKKSKYSFVGSFDDLGPYGRGRYRDDMAPEVNITEWRKGSQWFEVNRKLAINIVQDTKFYEKFEEFCRPPCYVDEHYFPTMLTIEASHVIANRSITWVDWSRGGAHPATFGQQDINEELLRDVIDGRNCSYNDKASSICSLFARKFAPSSLQPLLRLASEVLGY</sequence>
<keyword evidence="3" id="KW-0808">Transferase</keyword>
<dbReference type="AlphaFoldDB" id="A0A6J1FGG3"/>
<dbReference type="PANTHER" id="PTHR31042:SF8">
    <property type="entry name" value="CORE-2_I-BRANCHING BETA-1,6-N-ACETYLGLUCOSAMINYLTRANSFERASE FAMILY PROTEIN"/>
    <property type="match status" value="1"/>
</dbReference>
<dbReference type="GO" id="GO:0016020">
    <property type="term" value="C:membrane"/>
    <property type="evidence" value="ECO:0007669"/>
    <property type="project" value="UniProtKB-SubCell"/>
</dbReference>
<dbReference type="PANTHER" id="PTHR31042">
    <property type="entry name" value="CORE-2/I-BRANCHING BETA-1,6-N-ACETYLGLUCOSAMINYLTRANSFERASE FAMILY PROTEIN-RELATED"/>
    <property type="match status" value="1"/>
</dbReference>
<dbReference type="RefSeq" id="XP_022937380.1">
    <property type="nucleotide sequence ID" value="XM_023081612.1"/>
</dbReference>
<proteinExistence type="predicted"/>
<evidence type="ECO:0000256" key="2">
    <source>
        <dbReference type="ARBA" id="ARBA00022676"/>
    </source>
</evidence>
<keyword evidence="2" id="KW-0328">Glycosyltransferase</keyword>
<keyword evidence="5" id="KW-0325">Glycoprotein</keyword>